<evidence type="ECO:0000256" key="2">
    <source>
        <dbReference type="ARBA" id="ARBA00022714"/>
    </source>
</evidence>
<reference evidence="8" key="1">
    <citation type="submission" date="2013-12" db="EMBL/GenBank/DDBJ databases">
        <authorList>
            <person name="Linke B."/>
        </authorList>
    </citation>
    <scope>NUCLEOTIDE SEQUENCE [LARGE SCALE GENOMIC DNA]</scope>
    <source>
        <strain evidence="8">CRIB-18</strain>
    </source>
</reference>
<dbReference type="NCBIfam" id="TIGR01958">
    <property type="entry name" value="nuoE_fam"/>
    <property type="match status" value="1"/>
</dbReference>
<dbReference type="PROSITE" id="PS01099">
    <property type="entry name" value="COMPLEX1_24K"/>
    <property type="match status" value="1"/>
</dbReference>
<sequence>MISEKTKEAIFKLQALYPKKRSALIPALHLVQNEVGYLPLDIQSEVADLFGIEPNEVNAVVTFYDMFYDKPVGKHLIHVCKNVSCMLRGSDEVIGSLCQKLKVDLKEVTEDGEFTVFASECLGACDKAPMMLVDDEVIGPIKLEDLDKILADAKKGPGHPSPVDLGAISHG</sequence>
<evidence type="ECO:0000256" key="1">
    <source>
        <dbReference type="ARBA" id="ARBA00010643"/>
    </source>
</evidence>
<proteinExistence type="inferred from homology"/>
<evidence type="ECO:0000256" key="4">
    <source>
        <dbReference type="ARBA" id="ARBA00023004"/>
    </source>
</evidence>
<dbReference type="AlphaFoldDB" id="A0A090CYH0"/>
<dbReference type="Proteomes" id="UP000031552">
    <property type="component" value="Unassembled WGS sequence"/>
</dbReference>
<dbReference type="eggNOG" id="COG1905">
    <property type="taxonomic scope" value="Bacteria"/>
</dbReference>
<dbReference type="NCBIfam" id="NF005722">
    <property type="entry name" value="PRK07539.1-2"/>
    <property type="match status" value="1"/>
</dbReference>
<dbReference type="Pfam" id="PF01257">
    <property type="entry name" value="2Fe-2S_thioredx"/>
    <property type="match status" value="1"/>
</dbReference>
<evidence type="ECO:0000256" key="3">
    <source>
        <dbReference type="ARBA" id="ARBA00022723"/>
    </source>
</evidence>
<dbReference type="PANTHER" id="PTHR10371:SF3">
    <property type="entry name" value="NADH DEHYDROGENASE [UBIQUINONE] FLAVOPROTEIN 2, MITOCHONDRIAL"/>
    <property type="match status" value="1"/>
</dbReference>
<evidence type="ECO:0000256" key="6">
    <source>
        <dbReference type="ARBA" id="ARBA00034078"/>
    </source>
</evidence>
<dbReference type="GO" id="GO:0051537">
    <property type="term" value="F:2 iron, 2 sulfur cluster binding"/>
    <property type="evidence" value="ECO:0007669"/>
    <property type="project" value="UniProtKB-KW"/>
</dbReference>
<keyword evidence="5 7" id="KW-0411">Iron-sulfur</keyword>
<keyword evidence="8" id="KW-0560">Oxidoreductase</keyword>
<dbReference type="GO" id="GO:0003954">
    <property type="term" value="F:NADH dehydrogenase activity"/>
    <property type="evidence" value="ECO:0007669"/>
    <property type="project" value="TreeGrafter"/>
</dbReference>
<comment type="cofactor">
    <cofactor evidence="6">
        <name>[2Fe-2S] cluster</name>
        <dbReference type="ChEBI" id="CHEBI:190135"/>
    </cofactor>
</comment>
<accession>A0A090CYH0</accession>
<keyword evidence="9" id="KW-1185">Reference proteome</keyword>
<dbReference type="InterPro" id="IPR041921">
    <property type="entry name" value="NuoE_N"/>
</dbReference>
<keyword evidence="2 7" id="KW-0001">2Fe-2S</keyword>
<dbReference type="EC" id="1.6.99.5" evidence="8"/>
<dbReference type="InterPro" id="IPR036249">
    <property type="entry name" value="Thioredoxin-like_sf"/>
</dbReference>
<dbReference type="RefSeq" id="WP_041016927.1">
    <property type="nucleotide sequence ID" value="NZ_CCEJ010000003.1"/>
</dbReference>
<feature type="binding site" evidence="7">
    <location>
        <position position="121"/>
    </location>
    <ligand>
        <name>[2Fe-2S] cluster</name>
        <dbReference type="ChEBI" id="CHEBI:190135"/>
    </ligand>
</feature>
<dbReference type="InterPro" id="IPR042128">
    <property type="entry name" value="NuoE_dom"/>
</dbReference>
<feature type="binding site" evidence="7">
    <location>
        <position position="125"/>
    </location>
    <ligand>
        <name>[2Fe-2S] cluster</name>
        <dbReference type="ChEBI" id="CHEBI:190135"/>
    </ligand>
</feature>
<dbReference type="GO" id="GO:0046872">
    <property type="term" value="F:metal ion binding"/>
    <property type="evidence" value="ECO:0007669"/>
    <property type="project" value="UniProtKB-KW"/>
</dbReference>
<dbReference type="CDD" id="cd03064">
    <property type="entry name" value="TRX_Fd_NuoE"/>
    <property type="match status" value="1"/>
</dbReference>
<dbReference type="Gene3D" id="3.40.30.10">
    <property type="entry name" value="Glutaredoxin"/>
    <property type="match status" value="1"/>
</dbReference>
<dbReference type="PANTHER" id="PTHR10371">
    <property type="entry name" value="NADH DEHYDROGENASE UBIQUINONE FLAVOPROTEIN 2, MITOCHONDRIAL"/>
    <property type="match status" value="1"/>
</dbReference>
<dbReference type="STRING" id="1437425.CSEC_0603"/>
<dbReference type="EMBL" id="CCEJ010000003">
    <property type="protein sequence ID" value="CDR33436.1"/>
    <property type="molecule type" value="Genomic_DNA"/>
</dbReference>
<evidence type="ECO:0000313" key="9">
    <source>
        <dbReference type="Proteomes" id="UP000031552"/>
    </source>
</evidence>
<dbReference type="InterPro" id="IPR002023">
    <property type="entry name" value="NuoE-like"/>
</dbReference>
<reference evidence="8" key="2">
    <citation type="submission" date="2014-09" db="EMBL/GenBank/DDBJ databases">
        <title>Criblamydia sequanensis harbors a mega-plasmid encoding arsenite resistance.</title>
        <authorList>
            <person name="Bertelli C."/>
            <person name="Goesmann A."/>
            <person name="Greub G."/>
        </authorList>
    </citation>
    <scope>NUCLEOTIDE SEQUENCE [LARGE SCALE GENOMIC DNA]</scope>
    <source>
        <strain evidence="8">CRIB-18</strain>
    </source>
</reference>
<comment type="cofactor">
    <cofactor evidence="7">
        <name>[2Fe-2S] cluster</name>
        <dbReference type="ChEBI" id="CHEBI:190135"/>
    </cofactor>
    <text evidence="7">Binds 1 [2Fe-2S] cluster.</text>
</comment>
<dbReference type="OrthoDB" id="9807941at2"/>
<gene>
    <name evidence="8" type="primary">nuoE</name>
    <name evidence="8" type="ORF">CSEC_0603</name>
</gene>
<comment type="caution">
    <text evidence="8">The sequence shown here is derived from an EMBL/GenBank/DDBJ whole genome shotgun (WGS) entry which is preliminary data.</text>
</comment>
<dbReference type="Gene3D" id="1.10.10.1590">
    <property type="entry name" value="NADH-quinone oxidoreductase subunit E"/>
    <property type="match status" value="1"/>
</dbReference>
<comment type="similarity">
    <text evidence="1">Belongs to the complex I 24 kDa subunit family.</text>
</comment>
<evidence type="ECO:0000256" key="5">
    <source>
        <dbReference type="ARBA" id="ARBA00023014"/>
    </source>
</evidence>
<organism evidence="8 9">
    <name type="scientific">Candidatus Criblamydia sequanensis CRIB-18</name>
    <dbReference type="NCBI Taxonomy" id="1437425"/>
    <lineage>
        <taxon>Bacteria</taxon>
        <taxon>Pseudomonadati</taxon>
        <taxon>Chlamydiota</taxon>
        <taxon>Chlamydiia</taxon>
        <taxon>Parachlamydiales</taxon>
        <taxon>Candidatus Criblamydiaceae</taxon>
        <taxon>Candidatus Criblamydia</taxon>
    </lineage>
</organism>
<feature type="binding site" evidence="7">
    <location>
        <position position="85"/>
    </location>
    <ligand>
        <name>[2Fe-2S] cluster</name>
        <dbReference type="ChEBI" id="CHEBI:190135"/>
    </ligand>
</feature>
<dbReference type="PIRSF" id="PIRSF000216">
    <property type="entry name" value="NADH_DH_24kDa"/>
    <property type="match status" value="1"/>
</dbReference>
<dbReference type="SUPFAM" id="SSF52833">
    <property type="entry name" value="Thioredoxin-like"/>
    <property type="match status" value="1"/>
</dbReference>
<keyword evidence="4 7" id="KW-0408">Iron</keyword>
<keyword evidence="3 7" id="KW-0479">Metal-binding</keyword>
<protein>
    <submittedName>
        <fullName evidence="8">NADH-quinone oxidoreductase subunit E</fullName>
        <ecNumber evidence="8">1.6.99.5</ecNumber>
    </submittedName>
</protein>
<evidence type="ECO:0000313" key="8">
    <source>
        <dbReference type="EMBL" id="CDR33436.1"/>
    </source>
</evidence>
<feature type="binding site" evidence="7">
    <location>
        <position position="80"/>
    </location>
    <ligand>
        <name>[2Fe-2S] cluster</name>
        <dbReference type="ChEBI" id="CHEBI:190135"/>
    </ligand>
</feature>
<dbReference type="FunFam" id="1.10.10.1590:FF:000001">
    <property type="entry name" value="NADH-quinone oxidoreductase subunit E"/>
    <property type="match status" value="1"/>
</dbReference>
<evidence type="ECO:0000256" key="7">
    <source>
        <dbReference type="PIRSR" id="PIRSR000216-1"/>
    </source>
</evidence>
<name>A0A090CYH0_9BACT</name>